<reference evidence="1 2" key="1">
    <citation type="submission" date="2018-08" db="EMBL/GenBank/DDBJ databases">
        <title>A genome reference for cultivated species of the human gut microbiota.</title>
        <authorList>
            <person name="Zou Y."/>
            <person name="Xue W."/>
            <person name="Luo G."/>
        </authorList>
    </citation>
    <scope>NUCLEOTIDE SEQUENCE [LARGE SCALE GENOMIC DNA]</scope>
    <source>
        <strain evidence="1 2">AF24-29</strain>
    </source>
</reference>
<dbReference type="Pfam" id="PF15583">
    <property type="entry name" value="Imm68"/>
    <property type="match status" value="1"/>
</dbReference>
<evidence type="ECO:0000313" key="2">
    <source>
        <dbReference type="Proteomes" id="UP000284178"/>
    </source>
</evidence>
<comment type="caution">
    <text evidence="1">The sequence shown here is derived from an EMBL/GenBank/DDBJ whole genome shotgun (WGS) entry which is preliminary data.</text>
</comment>
<keyword evidence="2" id="KW-1185">Reference proteome</keyword>
<dbReference type="AlphaFoldDB" id="A0A412FUM0"/>
<dbReference type="EMBL" id="QRUP01000017">
    <property type="protein sequence ID" value="RGR71905.1"/>
    <property type="molecule type" value="Genomic_DNA"/>
</dbReference>
<dbReference type="InterPro" id="IPR028276">
    <property type="entry name" value="Imm68"/>
</dbReference>
<protein>
    <submittedName>
        <fullName evidence="1">Uncharacterized protein</fullName>
    </submittedName>
</protein>
<accession>A0A412FUM0</accession>
<organism evidence="1 2">
    <name type="scientific">Holdemania filiformis</name>
    <dbReference type="NCBI Taxonomy" id="61171"/>
    <lineage>
        <taxon>Bacteria</taxon>
        <taxon>Bacillati</taxon>
        <taxon>Bacillota</taxon>
        <taxon>Erysipelotrichia</taxon>
        <taxon>Erysipelotrichales</taxon>
        <taxon>Erysipelotrichaceae</taxon>
        <taxon>Holdemania</taxon>
    </lineage>
</organism>
<dbReference type="RefSeq" id="WP_117895571.1">
    <property type="nucleotide sequence ID" value="NZ_CABJCV010000017.1"/>
</dbReference>
<proteinExistence type="predicted"/>
<name>A0A412FUM0_9FIRM</name>
<gene>
    <name evidence="1" type="ORF">DWY25_12910</name>
</gene>
<sequence>MVIEKYWGNYIGGTDDSLTLLDYLVGKQKDEIPLREIFTDTGLDKLNWNFRNTEVPLEYKDKEGWEHEFDFAIDLVTDLAALLLECRVNGKVPLRLIQNPASDRTIWITTTSEENALMNKALADFTKDPLAYDLHEMVPDEEMKEMAQECENLRQELFE</sequence>
<evidence type="ECO:0000313" key="1">
    <source>
        <dbReference type="EMBL" id="RGR71905.1"/>
    </source>
</evidence>
<dbReference type="Proteomes" id="UP000284178">
    <property type="component" value="Unassembled WGS sequence"/>
</dbReference>
<dbReference type="GeneID" id="83016294"/>